<protein>
    <submittedName>
        <fullName evidence="5">Transcription factor Adf-1</fullName>
    </submittedName>
</protein>
<feature type="domain" description="MADF" evidence="3">
    <location>
        <begin position="26"/>
        <end position="112"/>
    </location>
</feature>
<evidence type="ECO:0000313" key="5">
    <source>
        <dbReference type="EMBL" id="OXA36787.1"/>
    </source>
</evidence>
<sequence length="408" mass="47099">MSFSPDEHESTSTQDDFNLSPDTVIKFIHRVKSMPVLYNQDHEHFRNVAIKQKAWAEISKEFGKSEKWCLKKWISLRDYFVKRKKRLRSNFGASFRPWIYYDELSFLNVIYGHDQLDYYPPNATDSVHQEEDTSGYFLYQKEDDSFEPEMINSGDGGEHVEEDSNAMYLDQKLEINHDNEQAQNSDDDDDENYSFVQPQVEISQEIEDDDEDDDVMQPNTRRSSNRIHLHGSTTIELRPAASHHRRRPPPNQKSAADRAIVMPRLSSSLTTRSPPQQQLEDAPPMSSFATGQKRILTTSDPDPSSSRPYLIKRTKKVHPQQVIEVEDDDHDQEDDAMTPIGNGHPSVHPHSLASIPHMTDPYDLFCLSIAAQLKKMPRDKAILMQIEIMNLLYQSEFSENNKNNSANK</sequence>
<name>A0A226CW94_FOLCA</name>
<evidence type="ECO:0000313" key="6">
    <source>
        <dbReference type="Proteomes" id="UP000198287"/>
    </source>
</evidence>
<evidence type="ECO:0000259" key="3">
    <source>
        <dbReference type="PROSITE" id="PS51029"/>
    </source>
</evidence>
<organism evidence="5 6">
    <name type="scientific">Folsomia candida</name>
    <name type="common">Springtail</name>
    <dbReference type="NCBI Taxonomy" id="158441"/>
    <lineage>
        <taxon>Eukaryota</taxon>
        <taxon>Metazoa</taxon>
        <taxon>Ecdysozoa</taxon>
        <taxon>Arthropoda</taxon>
        <taxon>Hexapoda</taxon>
        <taxon>Collembola</taxon>
        <taxon>Entomobryomorpha</taxon>
        <taxon>Isotomoidea</taxon>
        <taxon>Isotomidae</taxon>
        <taxon>Proisotominae</taxon>
        <taxon>Folsomia</taxon>
    </lineage>
</organism>
<dbReference type="PROSITE" id="PS51029">
    <property type="entry name" value="MADF"/>
    <property type="match status" value="1"/>
</dbReference>
<evidence type="ECO:0000256" key="1">
    <source>
        <dbReference type="PROSITE-ProRule" id="PRU00371"/>
    </source>
</evidence>
<evidence type="ECO:0000256" key="2">
    <source>
        <dbReference type="SAM" id="MobiDB-lite"/>
    </source>
</evidence>
<dbReference type="InterPro" id="IPR004210">
    <property type="entry name" value="BESS_motif"/>
</dbReference>
<reference evidence="5 6" key="1">
    <citation type="submission" date="2015-12" db="EMBL/GenBank/DDBJ databases">
        <title>The genome of Folsomia candida.</title>
        <authorList>
            <person name="Faddeeva A."/>
            <person name="Derks M.F."/>
            <person name="Anvar Y."/>
            <person name="Smit S."/>
            <person name="Van Straalen N."/>
            <person name="Roelofs D."/>
        </authorList>
    </citation>
    <scope>NUCLEOTIDE SEQUENCE [LARGE SCALE GENOMIC DNA]</scope>
    <source>
        <strain evidence="5 6">VU population</strain>
        <tissue evidence="5">Whole body</tissue>
    </source>
</reference>
<dbReference type="GO" id="GO:0006357">
    <property type="term" value="P:regulation of transcription by RNA polymerase II"/>
    <property type="evidence" value="ECO:0007669"/>
    <property type="project" value="TreeGrafter"/>
</dbReference>
<dbReference type="SMART" id="SM00595">
    <property type="entry name" value="MADF"/>
    <property type="match status" value="1"/>
</dbReference>
<feature type="region of interest" description="Disordered" evidence="2">
    <location>
        <begin position="202"/>
        <end position="287"/>
    </location>
</feature>
<dbReference type="InterPro" id="IPR039353">
    <property type="entry name" value="TF_Adf1"/>
</dbReference>
<dbReference type="AlphaFoldDB" id="A0A226CW94"/>
<dbReference type="GO" id="GO:0003677">
    <property type="term" value="F:DNA binding"/>
    <property type="evidence" value="ECO:0007669"/>
    <property type="project" value="InterPro"/>
</dbReference>
<dbReference type="PROSITE" id="PS51031">
    <property type="entry name" value="BESS"/>
    <property type="match status" value="1"/>
</dbReference>
<accession>A0A226CW94</accession>
<comment type="caution">
    <text evidence="5">The sequence shown here is derived from an EMBL/GenBank/DDBJ whole genome shotgun (WGS) entry which is preliminary data.</text>
</comment>
<dbReference type="Proteomes" id="UP000198287">
    <property type="component" value="Unassembled WGS sequence"/>
</dbReference>
<proteinExistence type="predicted"/>
<dbReference type="Pfam" id="PF10545">
    <property type="entry name" value="MADF_DNA_bdg"/>
    <property type="match status" value="1"/>
</dbReference>
<keyword evidence="6" id="KW-1185">Reference proteome</keyword>
<dbReference type="Pfam" id="PF02944">
    <property type="entry name" value="BESS"/>
    <property type="match status" value="1"/>
</dbReference>
<dbReference type="EMBL" id="LNIX01000073">
    <property type="protein sequence ID" value="OXA36787.1"/>
    <property type="molecule type" value="Genomic_DNA"/>
</dbReference>
<feature type="domain" description="BESS" evidence="4">
    <location>
        <begin position="359"/>
        <end position="398"/>
    </location>
</feature>
<feature type="compositionally biased region" description="Acidic residues" evidence="2">
    <location>
        <begin position="204"/>
        <end position="215"/>
    </location>
</feature>
<dbReference type="OrthoDB" id="5984255at2759"/>
<dbReference type="InterPro" id="IPR006578">
    <property type="entry name" value="MADF-dom"/>
</dbReference>
<dbReference type="GO" id="GO:0005667">
    <property type="term" value="C:transcription regulator complex"/>
    <property type="evidence" value="ECO:0007669"/>
    <property type="project" value="TreeGrafter"/>
</dbReference>
<dbReference type="PANTHER" id="PTHR12243:SF67">
    <property type="entry name" value="COREPRESSOR OF PANGOLIN, ISOFORM A-RELATED"/>
    <property type="match status" value="1"/>
</dbReference>
<dbReference type="STRING" id="158441.A0A226CW94"/>
<feature type="compositionally biased region" description="Polar residues" evidence="2">
    <location>
        <begin position="265"/>
        <end position="279"/>
    </location>
</feature>
<dbReference type="GO" id="GO:0005634">
    <property type="term" value="C:nucleus"/>
    <property type="evidence" value="ECO:0007669"/>
    <property type="project" value="UniProtKB-SubCell"/>
</dbReference>
<dbReference type="PANTHER" id="PTHR12243">
    <property type="entry name" value="MADF DOMAIN TRANSCRIPTION FACTOR"/>
    <property type="match status" value="1"/>
</dbReference>
<keyword evidence="1" id="KW-0539">Nucleus</keyword>
<evidence type="ECO:0000259" key="4">
    <source>
        <dbReference type="PROSITE" id="PS51031"/>
    </source>
</evidence>
<gene>
    <name evidence="5" type="ORF">Fcan01_28454</name>
</gene>
<comment type="subcellular location">
    <subcellularLocation>
        <location evidence="1">Nucleus</location>
    </subcellularLocation>
</comment>